<dbReference type="Proteomes" id="UP001156940">
    <property type="component" value="Unassembled WGS sequence"/>
</dbReference>
<dbReference type="Pfam" id="PF00126">
    <property type="entry name" value="HTH_1"/>
    <property type="match status" value="1"/>
</dbReference>
<dbReference type="Pfam" id="PF03466">
    <property type="entry name" value="LysR_substrate"/>
    <property type="match status" value="1"/>
</dbReference>
<dbReference type="Gene3D" id="3.40.190.290">
    <property type="match status" value="1"/>
</dbReference>
<keyword evidence="7" id="KW-1185">Reference proteome</keyword>
<dbReference type="InterPro" id="IPR005119">
    <property type="entry name" value="LysR_subst-bd"/>
</dbReference>
<dbReference type="InterPro" id="IPR058163">
    <property type="entry name" value="LysR-type_TF_proteobact-type"/>
</dbReference>
<dbReference type="SUPFAM" id="SSF46785">
    <property type="entry name" value="Winged helix' DNA-binding domain"/>
    <property type="match status" value="1"/>
</dbReference>
<feature type="domain" description="HTH lysR-type" evidence="5">
    <location>
        <begin position="12"/>
        <end position="67"/>
    </location>
</feature>
<dbReference type="CDD" id="cd08422">
    <property type="entry name" value="PBP2_CrgA_like"/>
    <property type="match status" value="1"/>
</dbReference>
<protein>
    <submittedName>
        <fullName evidence="6">LysR family transcriptional regulator</fullName>
    </submittedName>
</protein>
<gene>
    <name evidence="6" type="ORF">QFW77_14685</name>
</gene>
<comment type="caution">
    <text evidence="6">The sequence shown here is derived from an EMBL/GenBank/DDBJ whole genome shotgun (WGS) entry which is preliminary data.</text>
</comment>
<dbReference type="EMBL" id="JARXRM010000043">
    <property type="protein sequence ID" value="MDH5824225.1"/>
    <property type="molecule type" value="Genomic_DNA"/>
</dbReference>
<evidence type="ECO:0000256" key="1">
    <source>
        <dbReference type="ARBA" id="ARBA00009437"/>
    </source>
</evidence>
<keyword evidence="3" id="KW-0238">DNA-binding</keyword>
<dbReference type="RefSeq" id="WP_280575523.1">
    <property type="nucleotide sequence ID" value="NZ_JARXRM010000043.1"/>
</dbReference>
<dbReference type="InterPro" id="IPR036388">
    <property type="entry name" value="WH-like_DNA-bd_sf"/>
</dbReference>
<dbReference type="PANTHER" id="PTHR30537:SF5">
    <property type="entry name" value="HTH-TYPE TRANSCRIPTIONAL ACTIVATOR TTDR-RELATED"/>
    <property type="match status" value="1"/>
</dbReference>
<keyword evidence="2" id="KW-0805">Transcription regulation</keyword>
<evidence type="ECO:0000313" key="7">
    <source>
        <dbReference type="Proteomes" id="UP001156940"/>
    </source>
</evidence>
<accession>A0ABT6JCD2</accession>
<evidence type="ECO:0000256" key="3">
    <source>
        <dbReference type="ARBA" id="ARBA00023125"/>
    </source>
</evidence>
<reference evidence="6 7" key="1">
    <citation type="submission" date="2023-04" db="EMBL/GenBank/DDBJ databases">
        <title>Luteimonas endophyticus RD2P54.</title>
        <authorList>
            <person name="Sun J.-Q."/>
        </authorList>
    </citation>
    <scope>NUCLEOTIDE SEQUENCE [LARGE SCALE GENOMIC DNA]</scope>
    <source>
        <strain evidence="6 7">RD2P54</strain>
    </source>
</reference>
<proteinExistence type="inferred from homology"/>
<evidence type="ECO:0000259" key="5">
    <source>
        <dbReference type="PROSITE" id="PS50931"/>
    </source>
</evidence>
<dbReference type="PANTHER" id="PTHR30537">
    <property type="entry name" value="HTH-TYPE TRANSCRIPTIONAL REGULATOR"/>
    <property type="match status" value="1"/>
</dbReference>
<dbReference type="SUPFAM" id="SSF53850">
    <property type="entry name" value="Periplasmic binding protein-like II"/>
    <property type="match status" value="1"/>
</dbReference>
<dbReference type="InterPro" id="IPR036390">
    <property type="entry name" value="WH_DNA-bd_sf"/>
</dbReference>
<keyword evidence="4" id="KW-0804">Transcription</keyword>
<sequence length="302" mass="33089">MNELGALTPTHLRELAGFVTAARFLNFARASREVGCSPSVLSRRIASLESRVGGRVFLRSTRRMTLTPLGESLLSHCERLETALAAVNAELLGHRAEPAGLVRLHLPTTYGRRCVAPLLPGLLSKYPRLRLDVTFDDGYADLVATRTDIALRIGVPADSGLSATSLRPIRRFLVASARYLADAPALERPEDLKEHRCLALHGLRSGELWTFERQRQRRVVRVRPVLRANNADALLEAALAGSGVALLADFVAGDAIAAGNLVEVMTGWTVTQPEVQLLWVSGAERMPRVRATIDLLRERLGR</sequence>
<dbReference type="Gene3D" id="1.10.10.10">
    <property type="entry name" value="Winged helix-like DNA-binding domain superfamily/Winged helix DNA-binding domain"/>
    <property type="match status" value="1"/>
</dbReference>
<evidence type="ECO:0000256" key="4">
    <source>
        <dbReference type="ARBA" id="ARBA00023163"/>
    </source>
</evidence>
<organism evidence="6 7">
    <name type="scientific">Luteimonas endophytica</name>
    <dbReference type="NCBI Taxonomy" id="3042023"/>
    <lineage>
        <taxon>Bacteria</taxon>
        <taxon>Pseudomonadati</taxon>
        <taxon>Pseudomonadota</taxon>
        <taxon>Gammaproteobacteria</taxon>
        <taxon>Lysobacterales</taxon>
        <taxon>Lysobacteraceae</taxon>
        <taxon>Luteimonas</taxon>
    </lineage>
</organism>
<comment type="similarity">
    <text evidence="1">Belongs to the LysR transcriptional regulatory family.</text>
</comment>
<evidence type="ECO:0000256" key="2">
    <source>
        <dbReference type="ARBA" id="ARBA00023015"/>
    </source>
</evidence>
<dbReference type="PROSITE" id="PS50931">
    <property type="entry name" value="HTH_LYSR"/>
    <property type="match status" value="1"/>
</dbReference>
<name>A0ABT6JCD2_9GAMM</name>
<dbReference type="InterPro" id="IPR000847">
    <property type="entry name" value="LysR_HTH_N"/>
</dbReference>
<evidence type="ECO:0000313" key="6">
    <source>
        <dbReference type="EMBL" id="MDH5824225.1"/>
    </source>
</evidence>